<sequence length="224" mass="25470">MDPGDNQPHCPQLEPIDGHDETFHRNRLQDVTEKHERFNLHGRIQLPLTITTSKGAYSEFHTSAFEVQALQDQASLASRVPRRKTFKLANLVSLSEAEDLLSCRLVSTLKTLEAFKNGSACAGDMTVERVSYLLDVTRESDKTIHFFTCELRFGTSPGVLHVFLQPLTAFFESSRHGKAVIPNIFQENLKFEVVQCRCPSSCTTRCRSGVRFWKQDSESRFAFR</sequence>
<proteinExistence type="predicted"/>
<accession>A0A0H2R111</accession>
<evidence type="ECO:0000256" key="1">
    <source>
        <dbReference type="SAM" id="MobiDB-lite"/>
    </source>
</evidence>
<dbReference type="AlphaFoldDB" id="A0A0H2R111"/>
<reference evidence="2 3" key="1">
    <citation type="submission" date="2015-04" db="EMBL/GenBank/DDBJ databases">
        <title>Complete genome sequence of Schizopora paradoxa KUC8140, a cosmopolitan wood degrader in East Asia.</title>
        <authorList>
            <consortium name="DOE Joint Genome Institute"/>
            <person name="Min B."/>
            <person name="Park H."/>
            <person name="Jang Y."/>
            <person name="Kim J.-J."/>
            <person name="Kim K.H."/>
            <person name="Pangilinan J."/>
            <person name="Lipzen A."/>
            <person name="Riley R."/>
            <person name="Grigoriev I.V."/>
            <person name="Spatafora J.W."/>
            <person name="Choi I.-G."/>
        </authorList>
    </citation>
    <scope>NUCLEOTIDE SEQUENCE [LARGE SCALE GENOMIC DNA]</scope>
    <source>
        <strain evidence="2 3">KUC8140</strain>
    </source>
</reference>
<keyword evidence="3" id="KW-1185">Reference proteome</keyword>
<organism evidence="2 3">
    <name type="scientific">Schizopora paradoxa</name>
    <dbReference type="NCBI Taxonomy" id="27342"/>
    <lineage>
        <taxon>Eukaryota</taxon>
        <taxon>Fungi</taxon>
        <taxon>Dikarya</taxon>
        <taxon>Basidiomycota</taxon>
        <taxon>Agaricomycotina</taxon>
        <taxon>Agaricomycetes</taxon>
        <taxon>Hymenochaetales</taxon>
        <taxon>Schizoporaceae</taxon>
        <taxon>Schizopora</taxon>
    </lineage>
</organism>
<dbReference type="Proteomes" id="UP000053477">
    <property type="component" value="Unassembled WGS sequence"/>
</dbReference>
<feature type="region of interest" description="Disordered" evidence="1">
    <location>
        <begin position="1"/>
        <end position="20"/>
    </location>
</feature>
<dbReference type="InParanoid" id="A0A0H2R111"/>
<evidence type="ECO:0000313" key="2">
    <source>
        <dbReference type="EMBL" id="KLO05455.1"/>
    </source>
</evidence>
<protein>
    <submittedName>
        <fullName evidence="2">Uncharacterized protein</fullName>
    </submittedName>
</protein>
<gene>
    <name evidence="2" type="ORF">SCHPADRAFT_911027</name>
</gene>
<name>A0A0H2R111_9AGAM</name>
<evidence type="ECO:0000313" key="3">
    <source>
        <dbReference type="Proteomes" id="UP000053477"/>
    </source>
</evidence>
<dbReference type="EMBL" id="KQ086306">
    <property type="protein sequence ID" value="KLO05455.1"/>
    <property type="molecule type" value="Genomic_DNA"/>
</dbReference>